<dbReference type="STRING" id="1454001.AW08_02975"/>
<dbReference type="EMBL" id="JFAX01000019">
    <property type="protein sequence ID" value="EXI65763.1"/>
    <property type="molecule type" value="Genomic_DNA"/>
</dbReference>
<evidence type="ECO:0000313" key="3">
    <source>
        <dbReference type="Proteomes" id="UP000020218"/>
    </source>
</evidence>
<dbReference type="AlphaFoldDB" id="A0A011M7U6"/>
<keyword evidence="3" id="KW-1185">Reference proteome</keyword>
<protein>
    <submittedName>
        <fullName evidence="2">Uncharacterized protein</fullName>
    </submittedName>
</protein>
<feature type="region of interest" description="Disordered" evidence="1">
    <location>
        <begin position="434"/>
        <end position="496"/>
    </location>
</feature>
<proteinExistence type="predicted"/>
<sequence length="582" mass="63467">MEHLFQRAHDLCRAESWRCRGVDLRAAVEVEAHRELGAGDVAYRGQRRQRDRLPILVAHVELADILDVGAEVPLGLDVDLPLAAEAVEIVDEATAEEGLQGLVDLLDVDPLLEHLVAVHVDEQLRHDRAEGGRQAGEFRSLARRFEELAGLLGEEGDVLAGAVLQDEGGAARDTDALDCRRRKGEADGTADAGKPPGQLFLDRPVLLFRLRALRPFLESDEEESAVGVLHLAQQVVADHSGGVLDAGNVLDQVFGLAGDFRGALQRTRVGKLHAGEDVTLVLVGQEAGRQRLAEQAGEGGEAGDEDQADEALAERQAADADIAAGDPAENLVEPVVELLQRPASLDLGTQQQGAQGRAQGQRVERRDDDRNRDGHRELLVELAGDAGNEGGRHEDCGEDDGDGDDRAGHLAHRLEGRVLRRQALLDVVFDRLDDDDGVVDDQTDRQDQTEQRQGVDREAEQREEHEGADQRHRHGEQRDKRRAPALQEDEDDDDHQHQRLEQRVLDLLDAFGDGQCRVEGDDVVEVGRETLLDLFHQCLGAVRGIEGVGSGDLVEGDEGRRLAVQPPFHVVGLGAEFDPGNV</sequence>
<dbReference type="Proteomes" id="UP000020218">
    <property type="component" value="Unassembled WGS sequence"/>
</dbReference>
<feature type="compositionally biased region" description="Basic residues" evidence="1">
    <location>
        <begin position="471"/>
        <end position="483"/>
    </location>
</feature>
<feature type="compositionally biased region" description="Basic and acidic residues" evidence="1">
    <location>
        <begin position="362"/>
        <end position="379"/>
    </location>
</feature>
<feature type="compositionally biased region" description="Basic and acidic residues" evidence="1">
    <location>
        <begin position="442"/>
        <end position="470"/>
    </location>
</feature>
<reference evidence="2" key="1">
    <citation type="submission" date="2014-02" db="EMBL/GenBank/DDBJ databases">
        <title>Expanding our view of genomic diversity in Candidatus Accumulibacter clades.</title>
        <authorList>
            <person name="Skennerton C.T."/>
            <person name="Barr J.J."/>
            <person name="Slater F.R."/>
            <person name="Bond P.L."/>
            <person name="Tyson G.W."/>
        </authorList>
    </citation>
    <scope>NUCLEOTIDE SEQUENCE [LARGE SCALE GENOMIC DNA]</scope>
</reference>
<accession>A0A011M7U6</accession>
<dbReference type="PATRIC" id="fig|1454001.3.peg.3021"/>
<feature type="compositionally biased region" description="Acidic residues" evidence="1">
    <location>
        <begin position="301"/>
        <end position="311"/>
    </location>
</feature>
<organism evidence="2 3">
    <name type="scientific">Candidatus Accumulibacter adjunctus</name>
    <dbReference type="NCBI Taxonomy" id="1454001"/>
    <lineage>
        <taxon>Bacteria</taxon>
        <taxon>Pseudomonadati</taxon>
        <taxon>Pseudomonadota</taxon>
        <taxon>Betaproteobacteria</taxon>
        <taxon>Candidatus Accumulibacter</taxon>
    </lineage>
</organism>
<feature type="region of interest" description="Disordered" evidence="1">
    <location>
        <begin position="345"/>
        <end position="408"/>
    </location>
</feature>
<gene>
    <name evidence="2" type="ORF">AW08_02975</name>
</gene>
<comment type="caution">
    <text evidence="2">The sequence shown here is derived from an EMBL/GenBank/DDBJ whole genome shotgun (WGS) entry which is preliminary data.</text>
</comment>
<evidence type="ECO:0000256" key="1">
    <source>
        <dbReference type="SAM" id="MobiDB-lite"/>
    </source>
</evidence>
<feature type="compositionally biased region" description="Low complexity" evidence="1">
    <location>
        <begin position="350"/>
        <end position="361"/>
    </location>
</feature>
<feature type="region of interest" description="Disordered" evidence="1">
    <location>
        <begin position="291"/>
        <end position="314"/>
    </location>
</feature>
<evidence type="ECO:0000313" key="2">
    <source>
        <dbReference type="EMBL" id="EXI65763.1"/>
    </source>
</evidence>
<name>A0A011M7U6_9PROT</name>